<dbReference type="AlphaFoldDB" id="A0A058ZC42"/>
<proteinExistence type="predicted"/>
<gene>
    <name evidence="2" type="ORF">H696_02455</name>
</gene>
<organism evidence="2">
    <name type="scientific">Fonticula alba</name>
    <name type="common">Slime mold</name>
    <dbReference type="NCBI Taxonomy" id="691883"/>
    <lineage>
        <taxon>Eukaryota</taxon>
        <taxon>Rotosphaerida</taxon>
        <taxon>Fonticulaceae</taxon>
        <taxon>Fonticula</taxon>
    </lineage>
</organism>
<dbReference type="EMBL" id="KB932203">
    <property type="protein sequence ID" value="KCV71511.1"/>
    <property type="molecule type" value="Genomic_DNA"/>
</dbReference>
<accession>A0A058ZC42</accession>
<evidence type="ECO:0000256" key="1">
    <source>
        <dbReference type="SAM" id="MobiDB-lite"/>
    </source>
</evidence>
<feature type="region of interest" description="Disordered" evidence="1">
    <location>
        <begin position="548"/>
        <end position="597"/>
    </location>
</feature>
<reference evidence="2" key="1">
    <citation type="submission" date="2013-04" db="EMBL/GenBank/DDBJ databases">
        <title>The Genome Sequence of Fonticula alba ATCC 38817.</title>
        <authorList>
            <consortium name="The Broad Institute Genomics Platform"/>
            <person name="Russ C."/>
            <person name="Cuomo C."/>
            <person name="Burger G."/>
            <person name="Gray M.W."/>
            <person name="Holland P.W.H."/>
            <person name="King N."/>
            <person name="Lang F.B.F."/>
            <person name="Roger A.J."/>
            <person name="Ruiz-Trillo I."/>
            <person name="Brown M."/>
            <person name="Walker B."/>
            <person name="Young S."/>
            <person name="Zeng Q."/>
            <person name="Gargeya S."/>
            <person name="Fitzgerald M."/>
            <person name="Haas B."/>
            <person name="Abouelleil A."/>
            <person name="Allen A.W."/>
            <person name="Alvarado L."/>
            <person name="Arachchi H.M."/>
            <person name="Berlin A.M."/>
            <person name="Chapman S.B."/>
            <person name="Gainer-Dewar J."/>
            <person name="Goldberg J."/>
            <person name="Griggs A."/>
            <person name="Gujja S."/>
            <person name="Hansen M."/>
            <person name="Howarth C."/>
            <person name="Imamovic A."/>
            <person name="Ireland A."/>
            <person name="Larimer J."/>
            <person name="McCowan C."/>
            <person name="Murphy C."/>
            <person name="Pearson M."/>
            <person name="Poon T.W."/>
            <person name="Priest M."/>
            <person name="Roberts A."/>
            <person name="Saif S."/>
            <person name="Shea T."/>
            <person name="Sisk P."/>
            <person name="Sykes S."/>
            <person name="Wortman J."/>
            <person name="Nusbaum C."/>
            <person name="Birren B."/>
        </authorList>
    </citation>
    <scope>NUCLEOTIDE SEQUENCE [LARGE SCALE GENOMIC DNA]</scope>
    <source>
        <strain evidence="2">ATCC 38817</strain>
    </source>
</reference>
<name>A0A058ZC42_FONAL</name>
<dbReference type="Proteomes" id="UP000030693">
    <property type="component" value="Unassembled WGS sequence"/>
</dbReference>
<keyword evidence="3" id="KW-1185">Reference proteome</keyword>
<feature type="compositionally biased region" description="Basic and acidic residues" evidence="1">
    <location>
        <begin position="813"/>
        <end position="826"/>
    </location>
</feature>
<feature type="compositionally biased region" description="Polar residues" evidence="1">
    <location>
        <begin position="889"/>
        <end position="898"/>
    </location>
</feature>
<evidence type="ECO:0000313" key="2">
    <source>
        <dbReference type="EMBL" id="KCV71511.1"/>
    </source>
</evidence>
<evidence type="ECO:0000313" key="3">
    <source>
        <dbReference type="Proteomes" id="UP000030693"/>
    </source>
</evidence>
<feature type="region of interest" description="Disordered" evidence="1">
    <location>
        <begin position="791"/>
        <end position="898"/>
    </location>
</feature>
<sequence>MRDSSKAPTAMAISAAANSSATSLAGALRRAASRRPAPVDRHDARSLAGLLADRRLRADARRVVVAALPRVPSAGSDLRSAERHLRRAAELDPQSEAWVFGLWQLYGLAGRLLTRSSRERGPLGLVVRSHLRTFLKANPDNLAGWVMYHDFLQASAELSSQRAPGRSNALVMAEAAGKAPDSADPRPRLDPLHFSSLGRASAKIARLDPLCRRLIYEQALLHLMREAVGAGAAIPGSQRFSSTGPLSAGSFAHLRRALDLAQCRLLALHASTTVHYRCRTAGARPIALDTPRPSAGDPWAEMAALGVRWPADLSLLINRLSTDRPAPARHLHRKSYWQQRPWTGRNFGAHARDLPAQSTADVIGLQDTPSIRASLAESHIGGWQPLLPLQSEHLAQLAGTAGGGCHAQIEASDCLDLGHRAAEAEARELLQLWRQALRLGMMAVGPPHPDTTRTWPGGAPQAAEHLAELHRAASAPGAESRHFPSSTASWLASMIALIPEAGLGQSHAVFNHLTRPSASTGATRPATCHWSYGDGPMDLWDPAIQQARHSATTAVASADPPSDPSSDSLTDSSSGSSSDSDGAPSPPVESPALDADAPSACSAPGGGCSCAGRVARIWAAVVTCQLLVAVLLYAPQLCALPDPTGLQGLLRHLKRATHPAHTSTTDGGRPPLPMRLFNFLWGGFSGRGFIPLWLLRGELAEAVRAVRSSAAGTEDLVPGRWFMTLLDHVGVYFELLSRALLGSAGGWYAPVHPMDDAVPSVRRFHYQQARHLMRALVFPGRTTAENIVAWQPEDAPEPDKRPSQLLGLPPSDISRDGEASDLERGRSPSPSAPDPLFLAPEMLEGGPVTRSKRRRLLSRRLGADGQVSTAPADDHQDATSSPAAFLDFESQTQSQPLF</sequence>
<dbReference type="RefSeq" id="XP_009494634.1">
    <property type="nucleotide sequence ID" value="XM_009496359.1"/>
</dbReference>
<dbReference type="GeneID" id="20527180"/>
<feature type="compositionally biased region" description="Low complexity" evidence="1">
    <location>
        <begin position="557"/>
        <end position="583"/>
    </location>
</feature>
<protein>
    <submittedName>
        <fullName evidence="2">Uncharacterized protein</fullName>
    </submittedName>
</protein>